<organism evidence="2 3">
    <name type="scientific">Ephemerocybe angulata</name>
    <dbReference type="NCBI Taxonomy" id="980116"/>
    <lineage>
        <taxon>Eukaryota</taxon>
        <taxon>Fungi</taxon>
        <taxon>Dikarya</taxon>
        <taxon>Basidiomycota</taxon>
        <taxon>Agaricomycotina</taxon>
        <taxon>Agaricomycetes</taxon>
        <taxon>Agaricomycetidae</taxon>
        <taxon>Agaricales</taxon>
        <taxon>Agaricineae</taxon>
        <taxon>Psathyrellaceae</taxon>
        <taxon>Ephemerocybe</taxon>
    </lineage>
</organism>
<comment type="caution">
    <text evidence="2">The sequence shown here is derived from an EMBL/GenBank/DDBJ whole genome shotgun (WGS) entry which is preliminary data.</text>
</comment>
<dbReference type="AlphaFoldDB" id="A0A8H5EZ69"/>
<evidence type="ECO:0000313" key="3">
    <source>
        <dbReference type="Proteomes" id="UP000541558"/>
    </source>
</evidence>
<sequence length="459" mass="53195">MTPINQIQHINQLPTEILARIFTLSDYERENNSGLLVLARVCKIWHDILFFFPHFWTHLAVTVDAKLENDGSNLPRHFDRWYGRAGDMPRSLILIFNKAPTQTRALYDYLTSARWRNLTFKLDVAGCLNFGWLDGLIVQATRTSQLRNNTTVVPCWPDLLSLEILTPTTVYTARLSLPLKTIAPNLRHLKVHTRGIHNIPSIFDLDDKDKFADLTTFSWEGLFPTESTSFVESLLRSAPKLEVLQFHDRVDDGYSAAAVRPSIEELGLSPTHHISLRELSLQWSSRSAALILFRLALPRLEALRLTREHKSTYSTPQTTTPMTDALNALRRYSDIRAQAMGITFGIRTLRLDWQPYEDEDVFTMCLSVRETVEMITLEQTRWYWTDSVAFFDELEGLREDLGTREELFPRLKSFSVRLNQYKKWISVSRGEEGFVLFLGSPRKWWAEVEAEAREEQERK</sequence>
<dbReference type="OrthoDB" id="2269034at2759"/>
<name>A0A8H5EZ69_9AGAR</name>
<dbReference type="SUPFAM" id="SSF81383">
    <property type="entry name" value="F-box domain"/>
    <property type="match status" value="1"/>
</dbReference>
<gene>
    <name evidence="2" type="ORF">D9611_003913</name>
</gene>
<dbReference type="Pfam" id="PF12937">
    <property type="entry name" value="F-box-like"/>
    <property type="match status" value="1"/>
</dbReference>
<dbReference type="InterPro" id="IPR036047">
    <property type="entry name" value="F-box-like_dom_sf"/>
</dbReference>
<dbReference type="Gene3D" id="1.20.1280.50">
    <property type="match status" value="1"/>
</dbReference>
<accession>A0A8H5EZ69</accession>
<dbReference type="EMBL" id="JAACJK010000219">
    <property type="protein sequence ID" value="KAF5317428.1"/>
    <property type="molecule type" value="Genomic_DNA"/>
</dbReference>
<proteinExistence type="predicted"/>
<evidence type="ECO:0000259" key="1">
    <source>
        <dbReference type="Pfam" id="PF12937"/>
    </source>
</evidence>
<dbReference type="InterPro" id="IPR001810">
    <property type="entry name" value="F-box_dom"/>
</dbReference>
<keyword evidence="3" id="KW-1185">Reference proteome</keyword>
<reference evidence="2 3" key="1">
    <citation type="journal article" date="2020" name="ISME J.">
        <title>Uncovering the hidden diversity of litter-decomposition mechanisms in mushroom-forming fungi.</title>
        <authorList>
            <person name="Floudas D."/>
            <person name="Bentzer J."/>
            <person name="Ahren D."/>
            <person name="Johansson T."/>
            <person name="Persson P."/>
            <person name="Tunlid A."/>
        </authorList>
    </citation>
    <scope>NUCLEOTIDE SEQUENCE [LARGE SCALE GENOMIC DNA]</scope>
    <source>
        <strain evidence="2 3">CBS 175.51</strain>
    </source>
</reference>
<feature type="domain" description="F-box" evidence="1">
    <location>
        <begin position="10"/>
        <end position="59"/>
    </location>
</feature>
<dbReference type="Proteomes" id="UP000541558">
    <property type="component" value="Unassembled WGS sequence"/>
</dbReference>
<evidence type="ECO:0000313" key="2">
    <source>
        <dbReference type="EMBL" id="KAF5317428.1"/>
    </source>
</evidence>
<protein>
    <recommendedName>
        <fullName evidence="1">F-box domain-containing protein</fullName>
    </recommendedName>
</protein>